<dbReference type="OrthoDB" id="568293at2759"/>
<dbReference type="PROSITE" id="PS51257">
    <property type="entry name" value="PROKAR_LIPOPROTEIN"/>
    <property type="match status" value="1"/>
</dbReference>
<organism evidence="10 11">
    <name type="scientific">Nannochloropsis gaditana</name>
    <dbReference type="NCBI Taxonomy" id="72520"/>
    <lineage>
        <taxon>Eukaryota</taxon>
        <taxon>Sar</taxon>
        <taxon>Stramenopiles</taxon>
        <taxon>Ochrophyta</taxon>
        <taxon>Eustigmatophyceae</taxon>
        <taxon>Eustigmatales</taxon>
        <taxon>Monodopsidaceae</taxon>
        <taxon>Nannochloropsis</taxon>
    </lineage>
</organism>
<keyword evidence="6" id="KW-1133">Transmembrane helix</keyword>
<evidence type="ECO:0000256" key="9">
    <source>
        <dbReference type="ARBA" id="ARBA00023180"/>
    </source>
</evidence>
<dbReference type="InterPro" id="IPR009729">
    <property type="entry name" value="Gal-3-0_sulfotransfrase"/>
</dbReference>
<dbReference type="Gene3D" id="3.40.50.300">
    <property type="entry name" value="P-loop containing nucleotide triphosphate hydrolases"/>
    <property type="match status" value="1"/>
</dbReference>
<dbReference type="GO" id="GO:0001733">
    <property type="term" value="F:galactosylceramide sulfotransferase activity"/>
    <property type="evidence" value="ECO:0007669"/>
    <property type="project" value="InterPro"/>
</dbReference>
<keyword evidence="3 10" id="KW-0808">Transferase</keyword>
<evidence type="ECO:0000256" key="3">
    <source>
        <dbReference type="ARBA" id="ARBA00022679"/>
    </source>
</evidence>
<sequence length="444" mass="48754">MVCSRSTQVISIVLGASCICWYSIITGSGTSRGENFLFKAVTMTAKDLSASDVTDCGNASGIGSSSIDARTASGINMTNLACPAFDDRPSRFPSNFWYVKNPKTSSSTLAGVFRSVAAHHAVIMLNPAKTHMSVKEVEDTKQKVISAVQSRHSEPPRLGLSNHVRFNSGIRDTLELNGPLLLFTSVREPIDRFYSFFIEQCQNSKFGKNVDCFGEAVDEKLQMATTMEPNSQLAVIRGNATDIKSAVAQYDFIFVRERFDESLVVFMILYGLDFADIVHLSSKVRTGKYPGAAKMPPALNNLIRTNSQEDVKLWVTANALLDEKIAGINEKCGGEAYMASTLAAFNRLQDTVANVCREHKKWYSDHGFSTVFTYWGDNGQAPRCCDFVVRREIHRWQNEGRNHAIQVGGTAGASSNSSGGDVSSAYKADAFAMPKKTLLRSEQH</sequence>
<evidence type="ECO:0000256" key="8">
    <source>
        <dbReference type="ARBA" id="ARBA00023136"/>
    </source>
</evidence>
<evidence type="ECO:0000313" key="10">
    <source>
        <dbReference type="EMBL" id="EWM29597.1"/>
    </source>
</evidence>
<evidence type="ECO:0000256" key="7">
    <source>
        <dbReference type="ARBA" id="ARBA00023034"/>
    </source>
</evidence>
<evidence type="ECO:0000256" key="4">
    <source>
        <dbReference type="ARBA" id="ARBA00022692"/>
    </source>
</evidence>
<protein>
    <submittedName>
        <fullName evidence="10">Sulfotransferase</fullName>
    </submittedName>
</protein>
<keyword evidence="9" id="KW-0325">Glycoprotein</keyword>
<name>W7TTX5_9STRA</name>
<comment type="similarity">
    <text evidence="2">Belongs to the galactose-3-O-sulfotransferase family.</text>
</comment>
<evidence type="ECO:0000256" key="6">
    <source>
        <dbReference type="ARBA" id="ARBA00022989"/>
    </source>
</evidence>
<dbReference type="GO" id="GO:0009247">
    <property type="term" value="P:glycolipid biosynthetic process"/>
    <property type="evidence" value="ECO:0007669"/>
    <property type="project" value="InterPro"/>
</dbReference>
<dbReference type="GO" id="GO:0000139">
    <property type="term" value="C:Golgi membrane"/>
    <property type="evidence" value="ECO:0007669"/>
    <property type="project" value="UniProtKB-SubCell"/>
</dbReference>
<dbReference type="InterPro" id="IPR027417">
    <property type="entry name" value="P-loop_NTPase"/>
</dbReference>
<keyword evidence="7" id="KW-0333">Golgi apparatus</keyword>
<dbReference type="AlphaFoldDB" id="W7TTX5"/>
<accession>W7TTX5</accession>
<gene>
    <name evidence="10" type="ORF">Naga_100006g84</name>
</gene>
<dbReference type="Proteomes" id="UP000019335">
    <property type="component" value="Chromosome 2"/>
</dbReference>
<keyword evidence="5" id="KW-0735">Signal-anchor</keyword>
<reference evidence="10 11" key="1">
    <citation type="journal article" date="2014" name="Mol. Plant">
        <title>Chromosome Scale Genome Assembly and Transcriptome Profiling of Nannochloropsis gaditana in Nitrogen Depletion.</title>
        <authorList>
            <person name="Corteggiani Carpinelli E."/>
            <person name="Telatin A."/>
            <person name="Vitulo N."/>
            <person name="Forcato C."/>
            <person name="D'Angelo M."/>
            <person name="Schiavon R."/>
            <person name="Vezzi A."/>
            <person name="Giacometti G.M."/>
            <person name="Morosinotto T."/>
            <person name="Valle G."/>
        </authorList>
    </citation>
    <scope>NUCLEOTIDE SEQUENCE [LARGE SCALE GENOMIC DNA]</scope>
    <source>
        <strain evidence="10 11">B-31</strain>
    </source>
</reference>
<dbReference type="EMBL" id="AZIL01000126">
    <property type="protein sequence ID" value="EWM29597.1"/>
    <property type="molecule type" value="Genomic_DNA"/>
</dbReference>
<keyword evidence="4" id="KW-0812">Transmembrane</keyword>
<comment type="subcellular location">
    <subcellularLocation>
        <location evidence="1">Golgi apparatus membrane</location>
        <topology evidence="1">Single-pass type II membrane protein</topology>
    </subcellularLocation>
</comment>
<proteinExistence type="inferred from homology"/>
<keyword evidence="8" id="KW-0472">Membrane</keyword>
<keyword evidence="11" id="KW-1185">Reference proteome</keyword>
<comment type="caution">
    <text evidence="10">The sequence shown here is derived from an EMBL/GenBank/DDBJ whole genome shotgun (WGS) entry which is preliminary data.</text>
</comment>
<evidence type="ECO:0000256" key="2">
    <source>
        <dbReference type="ARBA" id="ARBA00008124"/>
    </source>
</evidence>
<dbReference type="PANTHER" id="PTHR14647:SF87">
    <property type="entry name" value="PUTATIVE-RELATED"/>
    <property type="match status" value="1"/>
</dbReference>
<evidence type="ECO:0000256" key="5">
    <source>
        <dbReference type="ARBA" id="ARBA00022968"/>
    </source>
</evidence>
<evidence type="ECO:0000313" key="11">
    <source>
        <dbReference type="Proteomes" id="UP000019335"/>
    </source>
</evidence>
<evidence type="ECO:0000256" key="1">
    <source>
        <dbReference type="ARBA" id="ARBA00004323"/>
    </source>
</evidence>
<dbReference type="PANTHER" id="PTHR14647">
    <property type="entry name" value="GALACTOSE-3-O-SULFOTRANSFERASE"/>
    <property type="match status" value="1"/>
</dbReference>